<organism evidence="1 2">
    <name type="scientific">Acidovorax cavernicola</name>
    <dbReference type="NCBI Taxonomy" id="1675792"/>
    <lineage>
        <taxon>Bacteria</taxon>
        <taxon>Pseudomonadati</taxon>
        <taxon>Pseudomonadota</taxon>
        <taxon>Betaproteobacteria</taxon>
        <taxon>Burkholderiales</taxon>
        <taxon>Comamonadaceae</taxon>
        <taxon>Acidovorax</taxon>
    </lineage>
</organism>
<dbReference type="RefSeq" id="WP_119556470.1">
    <property type="nucleotide sequence ID" value="NZ_QXMN01000033.1"/>
</dbReference>
<comment type="caution">
    <text evidence="1">The sequence shown here is derived from an EMBL/GenBank/DDBJ whole genome shotgun (WGS) entry which is preliminary data.</text>
</comment>
<name>A0A9X8D1M7_9BURK</name>
<sequence>MTKSLLELTTSAEFKQRLSARFKKIAETRARLRLPKAVVVDGVVFKEYPDGRRERFSKPDLT</sequence>
<dbReference type="AlphaFoldDB" id="A0A9X8D1M7"/>
<dbReference type="Proteomes" id="UP000265619">
    <property type="component" value="Unassembled WGS sequence"/>
</dbReference>
<evidence type="ECO:0000313" key="2">
    <source>
        <dbReference type="Proteomes" id="UP000265619"/>
    </source>
</evidence>
<gene>
    <name evidence="1" type="ORF">D3H34_22495</name>
</gene>
<keyword evidence="2" id="KW-1185">Reference proteome</keyword>
<dbReference type="EMBL" id="QXMN01000033">
    <property type="protein sequence ID" value="RIX76318.1"/>
    <property type="molecule type" value="Genomic_DNA"/>
</dbReference>
<accession>A0A9X8D1M7</accession>
<protein>
    <submittedName>
        <fullName evidence="1">Uncharacterized protein</fullName>
    </submittedName>
</protein>
<reference evidence="1 2" key="1">
    <citation type="submission" date="2018-09" db="EMBL/GenBank/DDBJ databases">
        <title>Acidovorax cavernicola nov. sp. isolated from Gruta de las Maravillas (Aracena, Spain).</title>
        <authorList>
            <person name="Jurado V."/>
            <person name="Gutierrez-Patricio S."/>
            <person name="Gonzalez-Pimentel J.L."/>
            <person name="Miller A.Z."/>
            <person name="Laiz L."/>
            <person name="Saiz-Jimenez C."/>
        </authorList>
    </citation>
    <scope>NUCLEOTIDE SEQUENCE [LARGE SCALE GENOMIC DNA]</scope>
    <source>
        <strain evidence="1 2">1011MAR4D40.2</strain>
    </source>
</reference>
<proteinExistence type="predicted"/>
<evidence type="ECO:0000313" key="1">
    <source>
        <dbReference type="EMBL" id="RIX76318.1"/>
    </source>
</evidence>